<sequence>YRCVGKKLEEVKSVQAGDICIASKLVTTKTSETLSATQDGMSFVRLRMPEPVYSIAVSAKEKRDEDKLSTQLLKATEEDRTLSFCYNTETKQNVVSGMGELQIGIILEKIKAQSKIDIQTSVPRIAYRETINRKAQAEYTHKKQSGGHGQYARVVLAIEPLERGENYAFANAVVGGAISKGYIPGVEKGVKEAMENGVLAGYPVVDVSITVLDGKEHPVDSSEMAFKIAARNAFKDAMRSAGPVLLEPVMNITVWVESKYLGDIMSDLSGKRGRVLGQNSLPGGIEEIRALVPQSELLKYAIDLRSLTSGTGSFETSFSHYDPISGKLADEVIAAAKEFIQVATED</sequence>
<dbReference type="Pfam" id="PF14492">
    <property type="entry name" value="EFG_III"/>
    <property type="match status" value="1"/>
</dbReference>
<dbReference type="Pfam" id="PF00679">
    <property type="entry name" value="EFG_C"/>
    <property type="match status" value="1"/>
</dbReference>
<dbReference type="PANTHER" id="PTHR43261">
    <property type="entry name" value="TRANSLATION ELONGATION FACTOR G-RELATED"/>
    <property type="match status" value="1"/>
</dbReference>
<keyword evidence="2" id="KW-0547">Nucleotide-binding</keyword>
<dbReference type="GO" id="GO:0003746">
    <property type="term" value="F:translation elongation factor activity"/>
    <property type="evidence" value="ECO:0007669"/>
    <property type="project" value="UniProtKB-KW"/>
</dbReference>
<evidence type="ECO:0000259" key="8">
    <source>
        <dbReference type="SMART" id="SM00889"/>
    </source>
</evidence>
<dbReference type="InterPro" id="IPR041095">
    <property type="entry name" value="EFG_II"/>
</dbReference>
<dbReference type="InterPro" id="IPR035649">
    <property type="entry name" value="EFG_V"/>
</dbReference>
<dbReference type="SMART" id="SM00838">
    <property type="entry name" value="EFG_C"/>
    <property type="match status" value="1"/>
</dbReference>
<dbReference type="InterPro" id="IPR020568">
    <property type="entry name" value="Ribosomal_Su5_D2-typ_SF"/>
</dbReference>
<evidence type="ECO:0000256" key="5">
    <source>
        <dbReference type="ARBA" id="ARBA00023134"/>
    </source>
</evidence>
<dbReference type="InterPro" id="IPR014721">
    <property type="entry name" value="Ribsml_uS5_D2-typ_fold_subgr"/>
</dbReference>
<comment type="function">
    <text evidence="6">Catalyzes the GTP-dependent ribosomal translocation step during translation elongation. During this step, the ribosome changes from the pre-translocational (PRE) to the post-translocational (POST) state as the newly formed A-site-bound peptidyl-tRNA and P-site-bound deacylated tRNA move to the P and E sites, respectively. Catalyzes the coordinated movement of the two tRNA molecules, the mRNA and conformational changes in the ribosome.</text>
</comment>
<dbReference type="Gene3D" id="3.30.230.10">
    <property type="match status" value="1"/>
</dbReference>
<organism evidence="9 10">
    <name type="scientific">Candidatus Treponema excrementipullorum</name>
    <dbReference type="NCBI Taxonomy" id="2838768"/>
    <lineage>
        <taxon>Bacteria</taxon>
        <taxon>Pseudomonadati</taxon>
        <taxon>Spirochaetota</taxon>
        <taxon>Spirochaetia</taxon>
        <taxon>Spirochaetales</taxon>
        <taxon>Treponemataceae</taxon>
        <taxon>Treponema</taxon>
    </lineage>
</organism>
<dbReference type="Proteomes" id="UP000823914">
    <property type="component" value="Unassembled WGS sequence"/>
</dbReference>
<keyword evidence="5" id="KW-0342">GTP-binding</keyword>
<dbReference type="InterPro" id="IPR000640">
    <property type="entry name" value="EFG_V-like"/>
</dbReference>
<name>A0A9E2NYQ9_9SPIR</name>
<evidence type="ECO:0000256" key="3">
    <source>
        <dbReference type="ARBA" id="ARBA00022768"/>
    </source>
</evidence>
<dbReference type="SMART" id="SM00889">
    <property type="entry name" value="EFG_IV"/>
    <property type="match status" value="1"/>
</dbReference>
<accession>A0A9E2NYQ9</accession>
<dbReference type="FunFam" id="3.30.230.10:FF:000003">
    <property type="entry name" value="Elongation factor G"/>
    <property type="match status" value="1"/>
</dbReference>
<comment type="caution">
    <text evidence="9">The sequence shown here is derived from an EMBL/GenBank/DDBJ whole genome shotgun (WGS) entry which is preliminary data.</text>
</comment>
<reference evidence="9" key="2">
    <citation type="submission" date="2021-04" db="EMBL/GenBank/DDBJ databases">
        <authorList>
            <person name="Gilroy R."/>
        </authorList>
    </citation>
    <scope>NUCLEOTIDE SEQUENCE</scope>
    <source>
        <strain evidence="9">Gambia15-2214</strain>
    </source>
</reference>
<feature type="domain" description="Translation elongation factor EFG/EF2" evidence="8">
    <location>
        <begin position="124"/>
        <end position="242"/>
    </location>
</feature>
<dbReference type="Gene3D" id="3.30.70.240">
    <property type="match status" value="1"/>
</dbReference>
<dbReference type="InterPro" id="IPR047872">
    <property type="entry name" value="EFG_IV"/>
</dbReference>
<dbReference type="AlphaFoldDB" id="A0A9E2NYQ9"/>
<feature type="domain" description="Elongation factor EFG" evidence="7">
    <location>
        <begin position="244"/>
        <end position="332"/>
    </location>
</feature>
<evidence type="ECO:0000313" key="9">
    <source>
        <dbReference type="EMBL" id="MBU3849500.1"/>
    </source>
</evidence>
<dbReference type="GO" id="GO:0032790">
    <property type="term" value="P:ribosome disassembly"/>
    <property type="evidence" value="ECO:0007669"/>
    <property type="project" value="TreeGrafter"/>
</dbReference>
<dbReference type="EMBL" id="JAHLFV010000065">
    <property type="protein sequence ID" value="MBU3849500.1"/>
    <property type="molecule type" value="Genomic_DNA"/>
</dbReference>
<dbReference type="Gene3D" id="3.30.70.870">
    <property type="entry name" value="Elongation Factor G (Translational Gtpase), domain 3"/>
    <property type="match status" value="1"/>
</dbReference>
<evidence type="ECO:0000256" key="4">
    <source>
        <dbReference type="ARBA" id="ARBA00022917"/>
    </source>
</evidence>
<evidence type="ECO:0000256" key="2">
    <source>
        <dbReference type="ARBA" id="ARBA00022741"/>
    </source>
</evidence>
<dbReference type="FunFam" id="3.30.70.240:FF:000001">
    <property type="entry name" value="Elongation factor G"/>
    <property type="match status" value="1"/>
</dbReference>
<keyword evidence="4" id="KW-0648">Protein biosynthesis</keyword>
<evidence type="ECO:0000256" key="1">
    <source>
        <dbReference type="ARBA" id="ARBA00017872"/>
    </source>
</evidence>
<dbReference type="InterPro" id="IPR005517">
    <property type="entry name" value="Transl_elong_EFG/EF2_IV"/>
</dbReference>
<proteinExistence type="predicted"/>
<evidence type="ECO:0000259" key="7">
    <source>
        <dbReference type="SMART" id="SM00838"/>
    </source>
</evidence>
<evidence type="ECO:0000313" key="10">
    <source>
        <dbReference type="Proteomes" id="UP000823914"/>
    </source>
</evidence>
<dbReference type="PANTHER" id="PTHR43261:SF6">
    <property type="entry name" value="ELONGATION FACTOR G-LIKE PROTEIN"/>
    <property type="match status" value="1"/>
</dbReference>
<feature type="non-terminal residue" evidence="9">
    <location>
        <position position="1"/>
    </location>
</feature>
<dbReference type="Pfam" id="PF03764">
    <property type="entry name" value="EFG_IV"/>
    <property type="match status" value="1"/>
</dbReference>
<dbReference type="GO" id="GO:0005525">
    <property type="term" value="F:GTP binding"/>
    <property type="evidence" value="ECO:0007669"/>
    <property type="project" value="UniProtKB-KW"/>
</dbReference>
<dbReference type="SUPFAM" id="SSF54980">
    <property type="entry name" value="EF-G C-terminal domain-like"/>
    <property type="match status" value="2"/>
</dbReference>
<keyword evidence="3 9" id="KW-0251">Elongation factor</keyword>
<dbReference type="SUPFAM" id="SSF54211">
    <property type="entry name" value="Ribosomal protein S5 domain 2-like"/>
    <property type="match status" value="1"/>
</dbReference>
<dbReference type="Gene3D" id="2.40.30.10">
    <property type="entry name" value="Translation factors"/>
    <property type="match status" value="1"/>
</dbReference>
<gene>
    <name evidence="9" type="ORF">IAA16_02920</name>
</gene>
<evidence type="ECO:0000256" key="6">
    <source>
        <dbReference type="ARBA" id="ARBA00024731"/>
    </source>
</evidence>
<dbReference type="CDD" id="cd03713">
    <property type="entry name" value="EFG_mtEFG_C"/>
    <property type="match status" value="1"/>
</dbReference>
<reference evidence="9" key="1">
    <citation type="journal article" date="2021" name="PeerJ">
        <title>Extensive microbial diversity within the chicken gut microbiome revealed by metagenomics and culture.</title>
        <authorList>
            <person name="Gilroy R."/>
            <person name="Ravi A."/>
            <person name="Getino M."/>
            <person name="Pursley I."/>
            <person name="Horton D.L."/>
            <person name="Alikhan N.F."/>
            <person name="Baker D."/>
            <person name="Gharbi K."/>
            <person name="Hall N."/>
            <person name="Watson M."/>
            <person name="Adriaenssens E.M."/>
            <person name="Foster-Nyarko E."/>
            <person name="Jarju S."/>
            <person name="Secka A."/>
            <person name="Antonio M."/>
            <person name="Oren A."/>
            <person name="Chaudhuri R.R."/>
            <person name="La Ragione R."/>
            <person name="Hildebrand F."/>
            <person name="Pallen M.J."/>
        </authorList>
    </citation>
    <scope>NUCLEOTIDE SEQUENCE</scope>
    <source>
        <strain evidence="9">Gambia15-2214</strain>
    </source>
</reference>
<protein>
    <recommendedName>
        <fullName evidence="1">Elongation factor G</fullName>
    </recommendedName>
</protein>
<dbReference type="CDD" id="cd01434">
    <property type="entry name" value="EFG_mtEFG1_IV"/>
    <property type="match status" value="1"/>
</dbReference>
<dbReference type="InterPro" id="IPR035647">
    <property type="entry name" value="EFG_III/V"/>
</dbReference>